<accession>A0A0G1JGX9</accession>
<protein>
    <submittedName>
        <fullName evidence="1">Uncharacterized protein</fullName>
    </submittedName>
</protein>
<dbReference type="Proteomes" id="UP000034617">
    <property type="component" value="Unassembled WGS sequence"/>
</dbReference>
<comment type="caution">
    <text evidence="1">The sequence shown here is derived from an EMBL/GenBank/DDBJ whole genome shotgun (WGS) entry which is preliminary data.</text>
</comment>
<evidence type="ECO:0000313" key="1">
    <source>
        <dbReference type="EMBL" id="KKT34599.1"/>
    </source>
</evidence>
<name>A0A0G1JGX9_9BACT</name>
<evidence type="ECO:0000313" key="2">
    <source>
        <dbReference type="Proteomes" id="UP000034617"/>
    </source>
</evidence>
<proteinExistence type="predicted"/>
<sequence length="93" mass="11018">MTGKKRLEQAFKLSDLVRELSLKNITSTGIRSKKEIQKELQKRVMQVTSERHMRDCVGIVEVQREKLDAKYLHRWAKDLRVTELLNEISKQHD</sequence>
<dbReference type="AlphaFoldDB" id="A0A0G1JGX9"/>
<dbReference type="EMBL" id="LCHM01000070">
    <property type="protein sequence ID" value="KKT34599.1"/>
    <property type="molecule type" value="Genomic_DNA"/>
</dbReference>
<organism evidence="1 2">
    <name type="scientific">Candidatus Gottesmanbacteria bacterium GW2011_GWB1_44_11c</name>
    <dbReference type="NCBI Taxonomy" id="1618447"/>
    <lineage>
        <taxon>Bacteria</taxon>
        <taxon>Candidatus Gottesmaniibacteriota</taxon>
    </lineage>
</organism>
<gene>
    <name evidence="1" type="ORF">UW22_C0070G0007</name>
</gene>
<reference evidence="1 2" key="1">
    <citation type="journal article" date="2015" name="Nature">
        <title>rRNA introns, odd ribosomes, and small enigmatic genomes across a large radiation of phyla.</title>
        <authorList>
            <person name="Brown C.T."/>
            <person name="Hug L.A."/>
            <person name="Thomas B.C."/>
            <person name="Sharon I."/>
            <person name="Castelle C.J."/>
            <person name="Singh A."/>
            <person name="Wilkins M.J."/>
            <person name="Williams K.H."/>
            <person name="Banfield J.F."/>
        </authorList>
    </citation>
    <scope>NUCLEOTIDE SEQUENCE [LARGE SCALE GENOMIC DNA]</scope>
</reference>